<organism evidence="2 3">
    <name type="scientific">Listeria grandensis</name>
    <dbReference type="NCBI Taxonomy" id="1494963"/>
    <lineage>
        <taxon>Bacteria</taxon>
        <taxon>Bacillati</taxon>
        <taxon>Bacillota</taxon>
        <taxon>Bacilli</taxon>
        <taxon>Bacillales</taxon>
        <taxon>Listeriaceae</taxon>
        <taxon>Listeria</taxon>
    </lineage>
</organism>
<dbReference type="AlphaFoldDB" id="A0A7X0Y6F3"/>
<protein>
    <submittedName>
        <fullName evidence="2">Uncharacterized protein</fullName>
    </submittedName>
</protein>
<gene>
    <name evidence="2" type="ORF">HCA69_15970</name>
</gene>
<keyword evidence="1" id="KW-0175">Coiled coil</keyword>
<dbReference type="RefSeq" id="WP_185527962.1">
    <property type="nucleotide sequence ID" value="NZ_JAARWN010000027.1"/>
</dbReference>
<accession>A0A7X0Y6F3</accession>
<name>A0A7X0Y6F3_9LIST</name>
<dbReference type="Proteomes" id="UP000535908">
    <property type="component" value="Unassembled WGS sequence"/>
</dbReference>
<reference evidence="2 3" key="1">
    <citation type="submission" date="2020-03" db="EMBL/GenBank/DDBJ databases">
        <title>Soil Listeria distribution.</title>
        <authorList>
            <person name="Liao J."/>
            <person name="Wiedmann M."/>
        </authorList>
    </citation>
    <scope>NUCLEOTIDE SEQUENCE [LARGE SCALE GENOMIC DNA]</scope>
    <source>
        <strain evidence="2 3">FSL L7-0741</strain>
    </source>
</reference>
<evidence type="ECO:0000313" key="3">
    <source>
        <dbReference type="Proteomes" id="UP000535908"/>
    </source>
</evidence>
<feature type="coiled-coil region" evidence="1">
    <location>
        <begin position="288"/>
        <end position="322"/>
    </location>
</feature>
<proteinExistence type="predicted"/>
<comment type="caution">
    <text evidence="2">The sequence shown here is derived from an EMBL/GenBank/DDBJ whole genome shotgun (WGS) entry which is preliminary data.</text>
</comment>
<sequence length="457" mass="53469">MDVTLFAVRALSINWYKSEIDALYAQYSVDAYEVAKNSEYWHSRGIRELPVSDEAQARKALGIVLLAVKNEELSEKLRQVVLHRLGGITKKFINRSETESYYQTHKEKLIQQIDALPQRLTDYVLILLDGNGTDKLAVAKYAQTLLEHWNMQHAFFEALPSDRKDEAMSYLVNYFPSKKFTTYYDFQKTLQKQEDSRLQLEAFQYFFTSEFIATEEYANDVMISKRELRDLFAVATWKELPASIMPFYVLSGIESLIIAKSFNQLRSKIFKQDLELVDTKERIVESNEQTWQRENKMLKQETQNLRKQLDNFEQKQREWNQKEIKSRDEVISALERQLELKNEEIKSVSSGPGVIEESQVMIDLNDYQIAVVGGYTSLNQDLEKKGIVCFQTVDRLTKSLIQFDYVFLLTAFTSHKVKLKLDHLKVRYLYIASDTRRTIFEEMEQLIDLNGMKKSGM</sequence>
<evidence type="ECO:0000256" key="1">
    <source>
        <dbReference type="SAM" id="Coils"/>
    </source>
</evidence>
<dbReference type="EMBL" id="JAARWN010000027">
    <property type="protein sequence ID" value="MBC1937861.1"/>
    <property type="molecule type" value="Genomic_DNA"/>
</dbReference>
<evidence type="ECO:0000313" key="2">
    <source>
        <dbReference type="EMBL" id="MBC1937861.1"/>
    </source>
</evidence>